<dbReference type="RefSeq" id="WP_090728820.1">
    <property type="nucleotide sequence ID" value="NZ_FOOU01000010.1"/>
</dbReference>
<dbReference type="Proteomes" id="UP000198623">
    <property type="component" value="Unassembled WGS sequence"/>
</dbReference>
<feature type="signal peptide" evidence="1">
    <location>
        <begin position="1"/>
        <end position="24"/>
    </location>
</feature>
<keyword evidence="3" id="KW-1185">Reference proteome</keyword>
<dbReference type="STRING" id="1045558.SAMN05216175_110112"/>
<evidence type="ECO:0000313" key="2">
    <source>
        <dbReference type="EMBL" id="SFG65547.1"/>
    </source>
</evidence>
<evidence type="ECO:0008006" key="4">
    <source>
        <dbReference type="Google" id="ProtNLM"/>
    </source>
</evidence>
<accession>A0A1I2TQ88</accession>
<dbReference type="InterPro" id="IPR021727">
    <property type="entry name" value="DUF3299"/>
</dbReference>
<evidence type="ECO:0000256" key="1">
    <source>
        <dbReference type="SAM" id="SignalP"/>
    </source>
</evidence>
<feature type="chain" id="PRO_5011549568" description="DUF3299 domain-containing protein" evidence="1">
    <location>
        <begin position="25"/>
        <end position="182"/>
    </location>
</feature>
<dbReference type="AlphaFoldDB" id="A0A1I2TQ88"/>
<evidence type="ECO:0000313" key="3">
    <source>
        <dbReference type="Proteomes" id="UP000198623"/>
    </source>
</evidence>
<gene>
    <name evidence="2" type="ORF">SAMN05216175_110112</name>
</gene>
<keyword evidence="1" id="KW-0732">Signal</keyword>
<dbReference type="Pfam" id="PF11736">
    <property type="entry name" value="DUF3299"/>
    <property type="match status" value="1"/>
</dbReference>
<dbReference type="OrthoDB" id="9784998at2"/>
<dbReference type="EMBL" id="FOOU01000010">
    <property type="protein sequence ID" value="SFG65547.1"/>
    <property type="molecule type" value="Genomic_DNA"/>
</dbReference>
<name>A0A1I2TQ88_9GAMM</name>
<proteinExistence type="predicted"/>
<organism evidence="2 3">
    <name type="scientific">Neptunomonas qingdaonensis</name>
    <dbReference type="NCBI Taxonomy" id="1045558"/>
    <lineage>
        <taxon>Bacteria</taxon>
        <taxon>Pseudomonadati</taxon>
        <taxon>Pseudomonadota</taxon>
        <taxon>Gammaproteobacteria</taxon>
        <taxon>Oceanospirillales</taxon>
        <taxon>Oceanospirillaceae</taxon>
        <taxon>Neptunomonas</taxon>
    </lineage>
</organism>
<reference evidence="3" key="1">
    <citation type="submission" date="2016-10" db="EMBL/GenBank/DDBJ databases">
        <authorList>
            <person name="Varghese N."/>
            <person name="Submissions S."/>
        </authorList>
    </citation>
    <scope>NUCLEOTIDE SEQUENCE [LARGE SCALE GENOMIC DNA]</scope>
    <source>
        <strain evidence="3">CGMCC 1.10971</strain>
    </source>
</reference>
<dbReference type="Gene3D" id="2.40.50.870">
    <property type="entry name" value="Protein of unknown function (DUF3299)"/>
    <property type="match status" value="1"/>
</dbReference>
<sequence length="182" mass="20588">MQIFRLVFIVFASCVALLATNIHAAYEELNGEKLEQIEWEQLMPADYSLDGLFDDRDLGALDDLDPKAALLMDQLQQALQSAPVVPQMNGKMVRIPGFVVPVESEDQKVYRFFLVPYFGACIHVPPPPSNQIIYAHYEPGVKVESLYDAVWISGKLKTETFSHELASSGYTLEVFRIEPYEE</sequence>
<protein>
    <recommendedName>
        <fullName evidence="4">DUF3299 domain-containing protein</fullName>
    </recommendedName>
</protein>